<evidence type="ECO:0000313" key="1">
    <source>
        <dbReference type="EMBL" id="UQA91255.1"/>
    </source>
</evidence>
<name>A0ABY4M4G4_9ACTN</name>
<evidence type="ECO:0000313" key="2">
    <source>
        <dbReference type="Proteomes" id="UP000830115"/>
    </source>
</evidence>
<organism evidence="1 2">
    <name type="scientific">Streptomyces halobius</name>
    <dbReference type="NCBI Taxonomy" id="2879846"/>
    <lineage>
        <taxon>Bacteria</taxon>
        <taxon>Bacillati</taxon>
        <taxon>Actinomycetota</taxon>
        <taxon>Actinomycetes</taxon>
        <taxon>Kitasatosporales</taxon>
        <taxon>Streptomycetaceae</taxon>
        <taxon>Streptomyces</taxon>
    </lineage>
</organism>
<dbReference type="EMBL" id="CP086322">
    <property type="protein sequence ID" value="UQA91255.1"/>
    <property type="molecule type" value="Genomic_DNA"/>
</dbReference>
<proteinExistence type="predicted"/>
<gene>
    <name evidence="1" type="ORF">K9S39_04620</name>
</gene>
<dbReference type="RefSeq" id="WP_248862057.1">
    <property type="nucleotide sequence ID" value="NZ_CP086322.1"/>
</dbReference>
<sequence length="230" mass="26316">MNHYKRPEKHYVQPGDTVVVKLGASECMMSMGLDRKLMPVRILENGFGQLLSPESGHEHSMPNPLSWMSFYSDDTGSYSYDIHEIGVGRTVTHTTGRFYVYVDGKQLYGVQSLRFEEMRDEARAMHGRDIASAEVRFVENSSFLPPWWSRSVVVPLDVEIHEKFSAWAGTSLNSPTLQRDFKDLKTEKIARNRARKYAAEYGNGRAVRDTYISLPTHPNLFAGRQHLEEI</sequence>
<dbReference type="Proteomes" id="UP000830115">
    <property type="component" value="Chromosome"/>
</dbReference>
<keyword evidence="2" id="KW-1185">Reference proteome</keyword>
<protein>
    <submittedName>
        <fullName evidence="1">Uncharacterized protein</fullName>
    </submittedName>
</protein>
<accession>A0ABY4M4G4</accession>
<reference evidence="1" key="1">
    <citation type="submission" date="2021-10" db="EMBL/GenBank/DDBJ databases">
        <title>Streptomyces nigrumlapis sp.nov.,an antimicrobial producing actinobacterium isolated from Black Gobi rocks.</title>
        <authorList>
            <person name="Wen Y."/>
            <person name="Zhang W."/>
            <person name="Liu X.G."/>
        </authorList>
    </citation>
    <scope>NUCLEOTIDE SEQUENCE</scope>
    <source>
        <strain evidence="1">ST13-2-2</strain>
    </source>
</reference>